<keyword evidence="8 15" id="KW-0963">Cytoplasm</keyword>
<dbReference type="Pfam" id="PF01502">
    <property type="entry name" value="PRA-CH"/>
    <property type="match status" value="1"/>
</dbReference>
<evidence type="ECO:0000259" key="16">
    <source>
        <dbReference type="Pfam" id="PF01502"/>
    </source>
</evidence>
<dbReference type="GO" id="GO:0004635">
    <property type="term" value="F:phosphoribosyl-AMP cyclohydrolase activity"/>
    <property type="evidence" value="ECO:0007669"/>
    <property type="project" value="UniProtKB-UniRule"/>
</dbReference>
<evidence type="ECO:0000256" key="1">
    <source>
        <dbReference type="ARBA" id="ARBA00000024"/>
    </source>
</evidence>
<dbReference type="FunFam" id="3.10.20.810:FF:000001">
    <property type="entry name" value="Histidine biosynthesis bifunctional protein HisIE"/>
    <property type="match status" value="1"/>
</dbReference>
<keyword evidence="9 15" id="KW-0028">Amino-acid biosynthesis</keyword>
<organism evidence="17 18">
    <name type="scientific">Acididesulfobacter guangdongensis</name>
    <dbReference type="NCBI Taxonomy" id="2597225"/>
    <lineage>
        <taxon>Bacteria</taxon>
        <taxon>Deltaproteobacteria</taxon>
        <taxon>Candidatus Acidulodesulfobacterales</taxon>
        <taxon>Candidatus Acididesulfobacter</taxon>
    </lineage>
</organism>
<dbReference type="NCBIfam" id="NF002747">
    <property type="entry name" value="PRK02759.1"/>
    <property type="match status" value="1"/>
</dbReference>
<comment type="pathway">
    <text evidence="5 15">Amino-acid biosynthesis; L-histidine biosynthesis; L-histidine from 5-phospho-alpha-D-ribose 1-diphosphate: step 2/9.</text>
</comment>
<dbReference type="InterPro" id="IPR023019">
    <property type="entry name" value="His_synth_HisIE"/>
</dbReference>
<feature type="region of interest" description="Phosphoribosyl-AMP cyclohydrolase" evidence="15">
    <location>
        <begin position="1"/>
        <end position="155"/>
    </location>
</feature>
<evidence type="ECO:0000256" key="8">
    <source>
        <dbReference type="ARBA" id="ARBA00022490"/>
    </source>
</evidence>
<evidence type="ECO:0000256" key="13">
    <source>
        <dbReference type="ARBA" id="ARBA00023102"/>
    </source>
</evidence>
<dbReference type="Proteomes" id="UP000316562">
    <property type="component" value="Unassembled WGS sequence"/>
</dbReference>
<comment type="catalytic activity">
    <reaction evidence="1 15">
        <text>1-(5-phospho-beta-D-ribosyl)-5'-AMP + H2O = 1-(5-phospho-beta-D-ribosyl)-5-[(5-phospho-beta-D-ribosylamino)methylideneamino]imidazole-4-carboxamide</text>
        <dbReference type="Rhea" id="RHEA:20049"/>
        <dbReference type="ChEBI" id="CHEBI:15377"/>
        <dbReference type="ChEBI" id="CHEBI:58435"/>
        <dbReference type="ChEBI" id="CHEBI:59457"/>
        <dbReference type="EC" id="3.5.4.19"/>
    </reaction>
</comment>
<dbReference type="UniPathway" id="UPA00031">
    <property type="reaction ID" value="UER00007"/>
</dbReference>
<accession>A0A519BJM1</accession>
<comment type="subcellular location">
    <subcellularLocation>
        <location evidence="3 15">Cytoplasm</location>
    </subcellularLocation>
</comment>
<keyword evidence="10 15" id="KW-0547">Nucleotide-binding</keyword>
<reference evidence="17 18" key="1">
    <citation type="journal article" date="2019" name="ISME J.">
        <title>Insights into ecological role of a new deltaproteobacterial order Candidatus Acidulodesulfobacterales by metagenomics and metatranscriptomics.</title>
        <authorList>
            <person name="Tan S."/>
            <person name="Liu J."/>
            <person name="Fang Y."/>
            <person name="Hedlund B.P."/>
            <person name="Lian Z.H."/>
            <person name="Huang L.Y."/>
            <person name="Li J.T."/>
            <person name="Huang L.N."/>
            <person name="Li W.J."/>
            <person name="Jiang H.C."/>
            <person name="Dong H.L."/>
            <person name="Shu W.S."/>
        </authorList>
    </citation>
    <scope>NUCLEOTIDE SEQUENCE [LARGE SCALE GENOMIC DNA]</scope>
    <source>
        <strain evidence="17">AP2</strain>
    </source>
</reference>
<dbReference type="GO" id="GO:0004636">
    <property type="term" value="F:phosphoribosyl-ATP diphosphatase activity"/>
    <property type="evidence" value="ECO:0007669"/>
    <property type="project" value="UniProtKB-UniRule"/>
</dbReference>
<dbReference type="NCBIfam" id="NF001611">
    <property type="entry name" value="PRK00400.1-3"/>
    <property type="match status" value="1"/>
</dbReference>
<dbReference type="HAMAP" id="MF_01021">
    <property type="entry name" value="HisI"/>
    <property type="match status" value="1"/>
</dbReference>
<keyword evidence="12 15" id="KW-0067">ATP-binding</keyword>
<dbReference type="InterPro" id="IPR008179">
    <property type="entry name" value="HisE"/>
</dbReference>
<keyword evidence="11 15" id="KW-0378">Hydrolase</keyword>
<comment type="similarity">
    <text evidence="6 15">In the C-terminal section; belongs to the PRA-PH family.</text>
</comment>
<evidence type="ECO:0000313" key="17">
    <source>
        <dbReference type="EMBL" id="RZD17461.1"/>
    </source>
</evidence>
<dbReference type="PANTHER" id="PTHR42945">
    <property type="entry name" value="HISTIDINE BIOSYNTHESIS BIFUNCTIONAL PROTEIN"/>
    <property type="match status" value="1"/>
</dbReference>
<evidence type="ECO:0000256" key="10">
    <source>
        <dbReference type="ARBA" id="ARBA00022741"/>
    </source>
</evidence>
<evidence type="ECO:0000256" key="2">
    <source>
        <dbReference type="ARBA" id="ARBA00001460"/>
    </source>
</evidence>
<dbReference type="Gene3D" id="1.10.287.1080">
    <property type="entry name" value="MazG-like"/>
    <property type="match status" value="1"/>
</dbReference>
<dbReference type="InterPro" id="IPR002496">
    <property type="entry name" value="PRib_AMP_CycHydrolase_dom"/>
</dbReference>
<evidence type="ECO:0000256" key="14">
    <source>
        <dbReference type="ARBA" id="ARBA00023268"/>
    </source>
</evidence>
<keyword evidence="13 15" id="KW-0368">Histidine biosynthesis</keyword>
<evidence type="ECO:0000256" key="7">
    <source>
        <dbReference type="ARBA" id="ARBA00008299"/>
    </source>
</evidence>
<comment type="similarity">
    <text evidence="7 15">In the N-terminal section; belongs to the PRA-CH family.</text>
</comment>
<dbReference type="HAMAP" id="MF_01019">
    <property type="entry name" value="HisIE"/>
    <property type="match status" value="1"/>
</dbReference>
<evidence type="ECO:0000313" key="18">
    <source>
        <dbReference type="Proteomes" id="UP000316562"/>
    </source>
</evidence>
<dbReference type="EMBL" id="SGBC01000001">
    <property type="protein sequence ID" value="RZD17461.1"/>
    <property type="molecule type" value="Genomic_DNA"/>
</dbReference>
<evidence type="ECO:0000256" key="12">
    <source>
        <dbReference type="ARBA" id="ARBA00022840"/>
    </source>
</evidence>
<dbReference type="EC" id="3.5.4.19" evidence="15"/>
<name>A0A519BJM1_ACIG2</name>
<dbReference type="NCBIfam" id="TIGR03188">
    <property type="entry name" value="histidine_hisI"/>
    <property type="match status" value="1"/>
</dbReference>
<feature type="region of interest" description="Phosphoribosyl-ATP pyrophosphohydrolase" evidence="15">
    <location>
        <begin position="156"/>
        <end position="256"/>
    </location>
</feature>
<dbReference type="SUPFAM" id="SSF101386">
    <property type="entry name" value="all-alpha NTP pyrophosphatases"/>
    <property type="match status" value="1"/>
</dbReference>
<comment type="caution">
    <text evidence="17">The sequence shown here is derived from an EMBL/GenBank/DDBJ whole genome shotgun (WGS) entry which is preliminary data.</text>
</comment>
<feature type="domain" description="Phosphoribosyl-AMP cyclohydrolase" evidence="16">
    <location>
        <begin position="34"/>
        <end position="107"/>
    </location>
</feature>
<dbReference type="GO" id="GO:0000105">
    <property type="term" value="P:L-histidine biosynthetic process"/>
    <property type="evidence" value="ECO:0007669"/>
    <property type="project" value="UniProtKB-UniRule"/>
</dbReference>
<dbReference type="NCBIfam" id="NF000768">
    <property type="entry name" value="PRK00051.1"/>
    <property type="match status" value="1"/>
</dbReference>
<dbReference type="EC" id="3.6.1.31" evidence="15"/>
<evidence type="ECO:0000256" key="11">
    <source>
        <dbReference type="ARBA" id="ARBA00022801"/>
    </source>
</evidence>
<evidence type="ECO:0000256" key="3">
    <source>
        <dbReference type="ARBA" id="ARBA00004496"/>
    </source>
</evidence>
<gene>
    <name evidence="15" type="primary">hisI</name>
    <name evidence="15" type="synonym">hisIE</name>
    <name evidence="17" type="ORF">EVJ46_03945</name>
</gene>
<dbReference type="InterPro" id="IPR021130">
    <property type="entry name" value="PRib-ATP_PPHydrolase-like"/>
</dbReference>
<dbReference type="Pfam" id="PF01503">
    <property type="entry name" value="PRA-PH"/>
    <property type="match status" value="1"/>
</dbReference>
<dbReference type="InterPro" id="IPR026660">
    <property type="entry name" value="PRA-CH"/>
</dbReference>
<dbReference type="InterPro" id="IPR038019">
    <property type="entry name" value="PRib_AMP_CycHydrolase_sf"/>
</dbReference>
<keyword evidence="14 15" id="KW-0511">Multifunctional enzyme</keyword>
<proteinExistence type="inferred from homology"/>
<dbReference type="AlphaFoldDB" id="A0A519BJM1"/>
<evidence type="ECO:0000256" key="15">
    <source>
        <dbReference type="HAMAP-Rule" id="MF_01019"/>
    </source>
</evidence>
<dbReference type="PANTHER" id="PTHR42945:SF1">
    <property type="entry name" value="HISTIDINE BIOSYNTHESIS BIFUNCTIONAL PROTEIN HIS7"/>
    <property type="match status" value="1"/>
</dbReference>
<dbReference type="GO" id="GO:0005524">
    <property type="term" value="F:ATP binding"/>
    <property type="evidence" value="ECO:0007669"/>
    <property type="project" value="UniProtKB-KW"/>
</dbReference>
<dbReference type="HAMAP" id="MF_01020">
    <property type="entry name" value="HisE"/>
    <property type="match status" value="1"/>
</dbReference>
<evidence type="ECO:0000256" key="5">
    <source>
        <dbReference type="ARBA" id="ARBA00005204"/>
    </source>
</evidence>
<dbReference type="SUPFAM" id="SSF141734">
    <property type="entry name" value="HisI-like"/>
    <property type="match status" value="1"/>
</dbReference>
<comment type="pathway">
    <text evidence="4 15">Amino-acid biosynthesis; L-histidine biosynthesis; L-histidine from 5-phospho-alpha-D-ribose 1-diphosphate: step 3/9.</text>
</comment>
<evidence type="ECO:0000256" key="6">
    <source>
        <dbReference type="ARBA" id="ARBA00007731"/>
    </source>
</evidence>
<dbReference type="CDD" id="cd11534">
    <property type="entry name" value="NTP-PPase_HisIE_like"/>
    <property type="match status" value="1"/>
</dbReference>
<dbReference type="Gene3D" id="3.10.20.810">
    <property type="entry name" value="Phosphoribosyl-AMP cyclohydrolase"/>
    <property type="match status" value="1"/>
</dbReference>
<sequence>MSEKNDFIHSIDFSKLDGLIPAVVQDYYSKEVLMLAFMDDEALNKTLETGYAHYYSRSRKQLWKKGETSGHIQKVQEIFYDCDNDSILLKIIQIGDACHTGHKTCFFSKLDNSLINFGNSEVKNIQDKNGTDSDAMHKNAESAKDIEFDGKIFYSLKLIFDLIKSRKTSDPEKSYVAKLVNSGLEKIGKKLQEESLELIIAGFNKEKHDAIYEAADLLFFYMVLLVYLDIDIKNIILELKKREGVSGIDEKNSRNI</sequence>
<evidence type="ECO:0000256" key="4">
    <source>
        <dbReference type="ARBA" id="ARBA00005169"/>
    </source>
</evidence>
<protein>
    <recommendedName>
        <fullName evidence="15">Histidine biosynthesis bifunctional protein HisIE</fullName>
    </recommendedName>
    <domain>
        <recommendedName>
            <fullName evidence="15">Phosphoribosyl-AMP cyclohydrolase</fullName>
            <shortName evidence="15">PRA-CH</shortName>
            <ecNumber evidence="15">3.5.4.19</ecNumber>
        </recommendedName>
    </domain>
    <domain>
        <recommendedName>
            <fullName evidence="15">Phosphoribosyl-ATP pyrophosphatase</fullName>
            <shortName evidence="15">PRA-PH</shortName>
            <ecNumber evidence="15">3.6.1.31</ecNumber>
        </recommendedName>
    </domain>
</protein>
<evidence type="ECO:0000256" key="9">
    <source>
        <dbReference type="ARBA" id="ARBA00022605"/>
    </source>
</evidence>
<comment type="catalytic activity">
    <reaction evidence="2 15">
        <text>1-(5-phospho-beta-D-ribosyl)-ATP + H2O = 1-(5-phospho-beta-D-ribosyl)-5'-AMP + diphosphate + H(+)</text>
        <dbReference type="Rhea" id="RHEA:22828"/>
        <dbReference type="ChEBI" id="CHEBI:15377"/>
        <dbReference type="ChEBI" id="CHEBI:15378"/>
        <dbReference type="ChEBI" id="CHEBI:33019"/>
        <dbReference type="ChEBI" id="CHEBI:59457"/>
        <dbReference type="ChEBI" id="CHEBI:73183"/>
        <dbReference type="EC" id="3.6.1.31"/>
    </reaction>
</comment>
<dbReference type="GO" id="GO:0005737">
    <property type="term" value="C:cytoplasm"/>
    <property type="evidence" value="ECO:0007669"/>
    <property type="project" value="UniProtKB-SubCell"/>
</dbReference>